<dbReference type="Proteomes" id="UP000588068">
    <property type="component" value="Unassembled WGS sequence"/>
</dbReference>
<name>A0A841HTC3_9GAMM</name>
<evidence type="ECO:0008006" key="3">
    <source>
        <dbReference type="Google" id="ProtNLM"/>
    </source>
</evidence>
<dbReference type="EMBL" id="JACHHZ010000005">
    <property type="protein sequence ID" value="MBB6095242.1"/>
    <property type="molecule type" value="Genomic_DNA"/>
</dbReference>
<organism evidence="1 2">
    <name type="scientific">Povalibacter uvarum</name>
    <dbReference type="NCBI Taxonomy" id="732238"/>
    <lineage>
        <taxon>Bacteria</taxon>
        <taxon>Pseudomonadati</taxon>
        <taxon>Pseudomonadota</taxon>
        <taxon>Gammaproteobacteria</taxon>
        <taxon>Steroidobacterales</taxon>
        <taxon>Steroidobacteraceae</taxon>
        <taxon>Povalibacter</taxon>
    </lineage>
</organism>
<protein>
    <recommendedName>
        <fullName evidence="3">DUF1269 domain-containing protein</fullName>
    </recommendedName>
</protein>
<dbReference type="RefSeq" id="WP_184334638.1">
    <property type="nucleotide sequence ID" value="NZ_JACHHZ010000005.1"/>
</dbReference>
<evidence type="ECO:0000313" key="1">
    <source>
        <dbReference type="EMBL" id="MBB6095242.1"/>
    </source>
</evidence>
<accession>A0A841HTC3</accession>
<gene>
    <name evidence="1" type="ORF">HNQ60_004132</name>
</gene>
<proteinExistence type="predicted"/>
<dbReference type="AlphaFoldDB" id="A0A841HTC3"/>
<reference evidence="1 2" key="1">
    <citation type="submission" date="2020-08" db="EMBL/GenBank/DDBJ databases">
        <title>Genomic Encyclopedia of Type Strains, Phase IV (KMG-IV): sequencing the most valuable type-strain genomes for metagenomic binning, comparative biology and taxonomic classification.</title>
        <authorList>
            <person name="Goeker M."/>
        </authorList>
    </citation>
    <scope>NUCLEOTIDE SEQUENCE [LARGE SCALE GENOMIC DNA]</scope>
    <source>
        <strain evidence="1 2">DSM 26723</strain>
    </source>
</reference>
<evidence type="ECO:0000313" key="2">
    <source>
        <dbReference type="Proteomes" id="UP000588068"/>
    </source>
</evidence>
<keyword evidence="2" id="KW-1185">Reference proteome</keyword>
<sequence length="187" mass="18968">MSPAADAGKTPAMITGLFNRAADTERAYRATMALGYTSDEINLVLSEETRQQHFTLGEVSAGLARKAKESTEHKPPDATELGGPAGATVGTIAPAAAAVGTALLLPGLIFAGPIAVALAAAGAVGVAGGLAGALTNWGIPKGRVESYEKEIRDGGILMGVKPKSAEDAAELAIQWESAGGVMVKERE</sequence>
<comment type="caution">
    <text evidence="1">The sequence shown here is derived from an EMBL/GenBank/DDBJ whole genome shotgun (WGS) entry which is preliminary data.</text>
</comment>